<dbReference type="AlphaFoldDB" id="A0A395GQG4"/>
<organism evidence="2 3">
    <name type="scientific">Aspergillus ibericus CBS 121593</name>
    <dbReference type="NCBI Taxonomy" id="1448316"/>
    <lineage>
        <taxon>Eukaryota</taxon>
        <taxon>Fungi</taxon>
        <taxon>Dikarya</taxon>
        <taxon>Ascomycota</taxon>
        <taxon>Pezizomycotina</taxon>
        <taxon>Eurotiomycetes</taxon>
        <taxon>Eurotiomycetidae</taxon>
        <taxon>Eurotiales</taxon>
        <taxon>Aspergillaceae</taxon>
        <taxon>Aspergillus</taxon>
        <taxon>Aspergillus subgen. Circumdati</taxon>
    </lineage>
</organism>
<accession>A0A395GQG4</accession>
<dbReference type="RefSeq" id="XP_025572047.1">
    <property type="nucleotide sequence ID" value="XM_025714058.1"/>
</dbReference>
<dbReference type="Proteomes" id="UP000249402">
    <property type="component" value="Unassembled WGS sequence"/>
</dbReference>
<feature type="region of interest" description="Disordered" evidence="1">
    <location>
        <begin position="1"/>
        <end position="41"/>
    </location>
</feature>
<gene>
    <name evidence="2" type="ORF">BO80DRAFT_184904</name>
</gene>
<evidence type="ECO:0000313" key="2">
    <source>
        <dbReference type="EMBL" id="RAK97719.1"/>
    </source>
</evidence>
<proteinExistence type="predicted"/>
<name>A0A395GQG4_9EURO</name>
<protein>
    <submittedName>
        <fullName evidence="2">Uncharacterized protein</fullName>
    </submittedName>
</protein>
<evidence type="ECO:0000256" key="1">
    <source>
        <dbReference type="SAM" id="MobiDB-lite"/>
    </source>
</evidence>
<feature type="compositionally biased region" description="Basic and acidic residues" evidence="1">
    <location>
        <begin position="142"/>
        <end position="152"/>
    </location>
</feature>
<sequence length="152" mass="16939">MERWKCRSKLSGSSTPIPYGTSSIPTSTAGQRAGIPLVPRGPQKEVTTYCARRGRNTAADGVTDIITPSLHKQYVNKPPMCTIARSTEYRMFGRGQAQVPGHMHERMNRLWAQTPGRSWFIPPGQPWSDGSACPFASPHAQPEPHEWLVRKE</sequence>
<dbReference type="GeneID" id="37218923"/>
<reference evidence="2 3" key="1">
    <citation type="submission" date="2018-02" db="EMBL/GenBank/DDBJ databases">
        <title>The genomes of Aspergillus section Nigri reveals drivers in fungal speciation.</title>
        <authorList>
            <consortium name="DOE Joint Genome Institute"/>
            <person name="Vesth T.C."/>
            <person name="Nybo J."/>
            <person name="Theobald S."/>
            <person name="Brandl J."/>
            <person name="Frisvad J.C."/>
            <person name="Nielsen K.F."/>
            <person name="Lyhne E.K."/>
            <person name="Kogle M.E."/>
            <person name="Kuo A."/>
            <person name="Riley R."/>
            <person name="Clum A."/>
            <person name="Nolan M."/>
            <person name="Lipzen A."/>
            <person name="Salamov A."/>
            <person name="Henrissat B."/>
            <person name="Wiebenga A."/>
            <person name="De vries R.P."/>
            <person name="Grigoriev I.V."/>
            <person name="Mortensen U.H."/>
            <person name="Andersen M.R."/>
            <person name="Baker S.E."/>
        </authorList>
    </citation>
    <scope>NUCLEOTIDE SEQUENCE [LARGE SCALE GENOMIC DNA]</scope>
    <source>
        <strain evidence="2 3">CBS 121593</strain>
    </source>
</reference>
<keyword evidence="3" id="KW-1185">Reference proteome</keyword>
<evidence type="ECO:0000313" key="3">
    <source>
        <dbReference type="Proteomes" id="UP000249402"/>
    </source>
</evidence>
<dbReference type="EMBL" id="KZ824460">
    <property type="protein sequence ID" value="RAK97719.1"/>
    <property type="molecule type" value="Genomic_DNA"/>
</dbReference>
<feature type="compositionally biased region" description="Polar residues" evidence="1">
    <location>
        <begin position="10"/>
        <end position="30"/>
    </location>
</feature>
<feature type="region of interest" description="Disordered" evidence="1">
    <location>
        <begin position="130"/>
        <end position="152"/>
    </location>
</feature>
<dbReference type="VEuPathDB" id="FungiDB:BO80DRAFT_184904"/>